<gene>
    <name evidence="5" type="ORF">AVDCRST_MAG86-3501</name>
</gene>
<dbReference type="InterPro" id="IPR029028">
    <property type="entry name" value="Alpha/beta_knot_MTases"/>
</dbReference>
<name>A0A6J4VPQ3_9DEIN</name>
<dbReference type="PANTHER" id="PTHR43191:SF2">
    <property type="entry name" value="RRNA METHYLTRANSFERASE 3, MITOCHONDRIAL"/>
    <property type="match status" value="1"/>
</dbReference>
<dbReference type="InterPro" id="IPR029064">
    <property type="entry name" value="Ribosomal_eL30-like_sf"/>
</dbReference>
<accession>A0A6J4VPQ3</accession>
<keyword evidence="3" id="KW-0808">Transferase</keyword>
<dbReference type="SUPFAM" id="SSF75217">
    <property type="entry name" value="alpha/beta knot"/>
    <property type="match status" value="1"/>
</dbReference>
<protein>
    <submittedName>
        <fullName evidence="5">RNA methylase DR1017</fullName>
    </submittedName>
</protein>
<evidence type="ECO:0000256" key="3">
    <source>
        <dbReference type="ARBA" id="ARBA00022679"/>
    </source>
</evidence>
<evidence type="ECO:0000313" key="5">
    <source>
        <dbReference type="EMBL" id="CAA9583964.1"/>
    </source>
</evidence>
<dbReference type="InterPro" id="IPR013123">
    <property type="entry name" value="SpoU_subst-bd"/>
</dbReference>
<dbReference type="EMBL" id="CADCWP010000296">
    <property type="protein sequence ID" value="CAA9583964.1"/>
    <property type="molecule type" value="Genomic_DNA"/>
</dbReference>
<dbReference type="InterPro" id="IPR029026">
    <property type="entry name" value="tRNA_m1G_MTases_N"/>
</dbReference>
<evidence type="ECO:0000259" key="4">
    <source>
        <dbReference type="SMART" id="SM00967"/>
    </source>
</evidence>
<dbReference type="Gene3D" id="3.30.1330.30">
    <property type="match status" value="1"/>
</dbReference>
<dbReference type="SMART" id="SM00967">
    <property type="entry name" value="SpoU_sub_bind"/>
    <property type="match status" value="1"/>
</dbReference>
<evidence type="ECO:0000256" key="2">
    <source>
        <dbReference type="ARBA" id="ARBA00022603"/>
    </source>
</evidence>
<sequence length="283" mass="31087">MQHSTLSARRPPLQDSGYGEWVKRISSSHNPEVRARAKLKERRGREREGRFLIEGAREVLRALEAGVSLEALYFCPDFLGDSGHRVVRRAETEGIPLTELAKAPFNVLSYRENPDGVVAVAKRQEKKLSNLSLPDDALVMVVEGLEKPGNLGALLRTADSAGAHALFTTGRGTDLENPNVIRSSMGSVFSLPVLAVDDAVLRTWLRQEGFALVATTPHTDTLYWDVSYRGRTAILLGAEHNGLSPEWLLGTPVQIPMQGLADSLNVATTGALLLYEALRQRRE</sequence>
<dbReference type="GO" id="GO:0008173">
    <property type="term" value="F:RNA methyltransferase activity"/>
    <property type="evidence" value="ECO:0007669"/>
    <property type="project" value="InterPro"/>
</dbReference>
<dbReference type="Gene3D" id="3.40.1280.10">
    <property type="match status" value="1"/>
</dbReference>
<organism evidence="5">
    <name type="scientific">uncultured Truepera sp</name>
    <dbReference type="NCBI Taxonomy" id="543023"/>
    <lineage>
        <taxon>Bacteria</taxon>
        <taxon>Thermotogati</taxon>
        <taxon>Deinococcota</taxon>
        <taxon>Deinococci</taxon>
        <taxon>Trueperales</taxon>
        <taxon>Trueperaceae</taxon>
        <taxon>Truepera</taxon>
        <taxon>environmental samples</taxon>
    </lineage>
</organism>
<dbReference type="InterPro" id="IPR051259">
    <property type="entry name" value="rRNA_Methyltransferase"/>
</dbReference>
<dbReference type="GO" id="GO:0003723">
    <property type="term" value="F:RNA binding"/>
    <property type="evidence" value="ECO:0007669"/>
    <property type="project" value="InterPro"/>
</dbReference>
<dbReference type="AlphaFoldDB" id="A0A6J4VPQ3"/>
<dbReference type="GO" id="GO:0006396">
    <property type="term" value="P:RNA processing"/>
    <property type="evidence" value="ECO:0007669"/>
    <property type="project" value="InterPro"/>
</dbReference>
<keyword evidence="2 5" id="KW-0489">Methyltransferase</keyword>
<dbReference type="InterPro" id="IPR001537">
    <property type="entry name" value="SpoU_MeTrfase"/>
</dbReference>
<reference evidence="5" key="1">
    <citation type="submission" date="2020-02" db="EMBL/GenBank/DDBJ databases">
        <authorList>
            <person name="Meier V. D."/>
        </authorList>
    </citation>
    <scope>NUCLEOTIDE SEQUENCE</scope>
    <source>
        <strain evidence="5">AVDCRST_MAG86</strain>
    </source>
</reference>
<evidence type="ECO:0000256" key="1">
    <source>
        <dbReference type="ARBA" id="ARBA00007228"/>
    </source>
</evidence>
<dbReference type="GO" id="GO:0032259">
    <property type="term" value="P:methylation"/>
    <property type="evidence" value="ECO:0007669"/>
    <property type="project" value="UniProtKB-KW"/>
</dbReference>
<feature type="domain" description="RNA 2-O ribose methyltransferase substrate binding" evidence="4">
    <location>
        <begin position="52"/>
        <end position="127"/>
    </location>
</feature>
<dbReference type="GO" id="GO:0005737">
    <property type="term" value="C:cytoplasm"/>
    <property type="evidence" value="ECO:0007669"/>
    <property type="project" value="UniProtKB-ARBA"/>
</dbReference>
<dbReference type="Pfam" id="PF22435">
    <property type="entry name" value="MRM3-like_sub_bind"/>
    <property type="match status" value="1"/>
</dbReference>
<dbReference type="SUPFAM" id="SSF55315">
    <property type="entry name" value="L30e-like"/>
    <property type="match status" value="1"/>
</dbReference>
<proteinExistence type="inferred from homology"/>
<dbReference type="Pfam" id="PF00588">
    <property type="entry name" value="SpoU_methylase"/>
    <property type="match status" value="1"/>
</dbReference>
<dbReference type="PANTHER" id="PTHR43191">
    <property type="entry name" value="RRNA METHYLTRANSFERASE 3"/>
    <property type="match status" value="1"/>
</dbReference>
<dbReference type="InterPro" id="IPR053888">
    <property type="entry name" value="MRM3-like_sub_bind"/>
</dbReference>
<comment type="similarity">
    <text evidence="1">Belongs to the class IV-like SAM-binding methyltransferase superfamily. RNA methyltransferase TrmH family.</text>
</comment>